<evidence type="ECO:0000256" key="1">
    <source>
        <dbReference type="ARBA" id="ARBA00022692"/>
    </source>
</evidence>
<keyword evidence="1 4" id="KW-0812">Transmembrane</keyword>
<organism evidence="5 6">
    <name type="scientific">Vibrio ishigakensis</name>
    <dbReference type="NCBI Taxonomy" id="1481914"/>
    <lineage>
        <taxon>Bacteria</taxon>
        <taxon>Pseudomonadati</taxon>
        <taxon>Pseudomonadota</taxon>
        <taxon>Gammaproteobacteria</taxon>
        <taxon>Vibrionales</taxon>
        <taxon>Vibrionaceae</taxon>
        <taxon>Vibrio</taxon>
    </lineage>
</organism>
<keyword evidence="3 4" id="KW-0472">Membrane</keyword>
<accession>A0A0B8P3I5</accession>
<evidence type="ECO:0000256" key="3">
    <source>
        <dbReference type="ARBA" id="ARBA00023136"/>
    </source>
</evidence>
<keyword evidence="6" id="KW-1185">Reference proteome</keyword>
<dbReference type="PANTHER" id="PTHR48090:SF3">
    <property type="entry name" value="UNDECAPRENYL-PHOSPHATE 4-DEOXY-4-FORMAMIDO-L-ARABINOSE TRANSFERASE"/>
    <property type="match status" value="1"/>
</dbReference>
<evidence type="ECO:0000256" key="2">
    <source>
        <dbReference type="ARBA" id="ARBA00022989"/>
    </source>
</evidence>
<dbReference type="EMBL" id="BBRZ01000128">
    <property type="protein sequence ID" value="GAM59157.1"/>
    <property type="molecule type" value="Genomic_DNA"/>
</dbReference>
<sequence length="74" mass="8203">MLVKTALFGDPVTGYPSMMIVQLALGGIQLLSIGLLGEYIGRIFIETKQRPLYLIKSVERRAELKKLPTAEKIA</sequence>
<reference evidence="5 6" key="2">
    <citation type="submission" date="2015-01" db="EMBL/GenBank/DDBJ databases">
        <authorList>
            <consortium name="NBRP consortium"/>
            <person name="Sawabe T."/>
            <person name="Meirelles P."/>
            <person name="Feng G."/>
            <person name="Sayaka M."/>
            <person name="Hattori M."/>
            <person name="Ohkuma M."/>
        </authorList>
    </citation>
    <scope>NUCLEOTIDE SEQUENCE [LARGE SCALE GENOMIC DNA]</scope>
    <source>
        <strain evidence="6">JCM 19231</strain>
    </source>
</reference>
<evidence type="ECO:0000313" key="5">
    <source>
        <dbReference type="EMBL" id="GAM59157.1"/>
    </source>
</evidence>
<feature type="transmembrane region" description="Helical" evidence="4">
    <location>
        <begin position="20"/>
        <end position="40"/>
    </location>
</feature>
<keyword evidence="2 4" id="KW-1133">Transmembrane helix</keyword>
<evidence type="ECO:0000313" key="6">
    <source>
        <dbReference type="Proteomes" id="UP000031671"/>
    </source>
</evidence>
<dbReference type="AlphaFoldDB" id="A0A0B8P3I5"/>
<dbReference type="GO" id="GO:0005886">
    <property type="term" value="C:plasma membrane"/>
    <property type="evidence" value="ECO:0007669"/>
    <property type="project" value="TreeGrafter"/>
</dbReference>
<proteinExistence type="predicted"/>
<name>A0A0B8P3I5_9VIBR</name>
<comment type="caution">
    <text evidence="5">The sequence shown here is derived from an EMBL/GenBank/DDBJ whole genome shotgun (WGS) entry which is preliminary data.</text>
</comment>
<dbReference type="InterPro" id="IPR050256">
    <property type="entry name" value="Glycosyltransferase_2"/>
</dbReference>
<gene>
    <name evidence="5" type="ORF">JCM19231_4279</name>
</gene>
<dbReference type="PANTHER" id="PTHR48090">
    <property type="entry name" value="UNDECAPRENYL-PHOSPHATE 4-DEOXY-4-FORMAMIDO-L-ARABINOSE TRANSFERASE-RELATED"/>
    <property type="match status" value="1"/>
</dbReference>
<dbReference type="Proteomes" id="UP000031671">
    <property type="component" value="Unassembled WGS sequence"/>
</dbReference>
<protein>
    <submittedName>
        <fullName evidence="5">Polymyxin resistance protein ArnC</fullName>
    </submittedName>
</protein>
<reference evidence="5 6" key="1">
    <citation type="submission" date="2015-01" db="EMBL/GenBank/DDBJ databases">
        <title>Vibrio sp. C1 JCM 19231 whole genome shotgun sequence.</title>
        <authorList>
            <person name="Sawabe T."/>
            <person name="Meirelles P."/>
            <person name="Feng G."/>
            <person name="Sayaka M."/>
            <person name="Hattori M."/>
            <person name="Ohkuma M."/>
        </authorList>
    </citation>
    <scope>NUCLEOTIDE SEQUENCE [LARGE SCALE GENOMIC DNA]</scope>
    <source>
        <strain evidence="6">JCM 19231</strain>
    </source>
</reference>
<evidence type="ECO:0000256" key="4">
    <source>
        <dbReference type="SAM" id="Phobius"/>
    </source>
</evidence>